<comment type="caution">
    <text evidence="5">The sequence shown here is derived from an EMBL/GenBank/DDBJ whole genome shotgun (WGS) entry which is preliminary data.</text>
</comment>
<evidence type="ECO:0000259" key="3">
    <source>
        <dbReference type="Pfam" id="PF03629"/>
    </source>
</evidence>
<reference evidence="5 6" key="1">
    <citation type="submission" date="2024-01" db="EMBL/GenBank/DDBJ databases">
        <title>Niabella digestum sp. nov., isolated from waste digestion system.</title>
        <authorList>
            <person name="Zhang L."/>
        </authorList>
    </citation>
    <scope>NUCLEOTIDE SEQUENCE [LARGE SCALE GENOMIC DNA]</scope>
    <source>
        <strain evidence="5 6">A18</strain>
    </source>
</reference>
<keyword evidence="6" id="KW-1185">Reference proteome</keyword>
<feature type="domain" description="Sialate O-acetylesterase" evidence="3">
    <location>
        <begin position="410"/>
        <end position="529"/>
    </location>
</feature>
<dbReference type="InterPro" id="IPR036514">
    <property type="entry name" value="SGNH_hydro_sf"/>
</dbReference>
<dbReference type="Proteomes" id="UP001357452">
    <property type="component" value="Unassembled WGS sequence"/>
</dbReference>
<dbReference type="InterPro" id="IPR005181">
    <property type="entry name" value="SASA"/>
</dbReference>
<organism evidence="5 6">
    <name type="scientific">Niabella digestorum</name>
    <dbReference type="NCBI Taxonomy" id="3117701"/>
    <lineage>
        <taxon>Bacteria</taxon>
        <taxon>Pseudomonadati</taxon>
        <taxon>Bacteroidota</taxon>
        <taxon>Chitinophagia</taxon>
        <taxon>Chitinophagales</taxon>
        <taxon>Chitinophagaceae</taxon>
        <taxon>Niabella</taxon>
    </lineage>
</organism>
<dbReference type="Pfam" id="PF13364">
    <property type="entry name" value="BetaGal_ABD2"/>
    <property type="match status" value="1"/>
</dbReference>
<sequence length="640" mass="71923">MKKFALLGISIFSILTAHSQIKLPQLVRDSMILQRNAKVNIWGWASPGEKVTVNFKGKKYTTKAGGDGKWKVQLQPQPAGGPYTMTLSGKNKITLNHILIGDVWLACGQSNMEHQVRLHEVLYAREVATANYPEIRQFKVPNVTNLNAPQEDYPSGAWKWANPSDVREFSAVAYFFAKALYDRYHIPIGIINATWGGTPIEAWMSEEGFKEFPEIIKTIEKNKDTSYINSFRGGPPQFAMMRQPEDKGLEQKWYAPEYQPKGWRTIAIPGYWEDQGVRNLDGVVWYRREVDIPASMAGVPAKIFLGRIVDADEVYINGTKVGNTTYMYPQRRYPIPENVLKPGKNIIVVRVTNNAGKGGFVPDKPYYIATEKDTVNLTGYWQYKVGRVNRPMRGFGGGPRGIAFQNQPTALFNAMLAPAVNYTLKGFLWYQGESNTGKPDEYALLQPAMIKDWRRHWGNESLPFLFVQLPGFMDYDYLPVESGWAKFREAQAKSLSVPNTGMAVAIDLGEWNDIHPDRKKEVGERLALAARKITYGENIVYSGPIYQSAEISGDKIIISFTNTGSGLTTSDGEPLEEFAIAGEDKKFVWAKAVIEGDKVIVSSDEVKSPKYVRYAWADNPVNPNLINKEGLPASPFRTDN</sequence>
<dbReference type="SUPFAM" id="SSF49785">
    <property type="entry name" value="Galactose-binding domain-like"/>
    <property type="match status" value="1"/>
</dbReference>
<evidence type="ECO:0000259" key="4">
    <source>
        <dbReference type="Pfam" id="PF13364"/>
    </source>
</evidence>
<evidence type="ECO:0000313" key="6">
    <source>
        <dbReference type="Proteomes" id="UP001357452"/>
    </source>
</evidence>
<gene>
    <name evidence="5" type="ORF">V2H41_13105</name>
</gene>
<dbReference type="InterPro" id="IPR013783">
    <property type="entry name" value="Ig-like_fold"/>
</dbReference>
<feature type="domain" description="Sialate O-acetylesterase" evidence="3">
    <location>
        <begin position="102"/>
        <end position="223"/>
    </location>
</feature>
<dbReference type="Gene3D" id="2.60.120.260">
    <property type="entry name" value="Galactose-binding domain-like"/>
    <property type="match status" value="1"/>
</dbReference>
<dbReference type="PANTHER" id="PTHR22901">
    <property type="entry name" value="SIALATE O-ACETYLESTERASE"/>
    <property type="match status" value="1"/>
</dbReference>
<keyword evidence="1" id="KW-0378">Hydrolase</keyword>
<evidence type="ECO:0000256" key="1">
    <source>
        <dbReference type="ARBA" id="ARBA00022801"/>
    </source>
</evidence>
<dbReference type="Gene3D" id="2.60.40.10">
    <property type="entry name" value="Immunoglobulins"/>
    <property type="match status" value="1"/>
</dbReference>
<evidence type="ECO:0000313" key="5">
    <source>
        <dbReference type="EMBL" id="MEE6188212.1"/>
    </source>
</evidence>
<dbReference type="InterPro" id="IPR039329">
    <property type="entry name" value="SIAE"/>
</dbReference>
<dbReference type="RefSeq" id="WP_330975618.1">
    <property type="nucleotide sequence ID" value="NZ_JAZGLY010000009.1"/>
</dbReference>
<dbReference type="SUPFAM" id="SSF52266">
    <property type="entry name" value="SGNH hydrolase"/>
    <property type="match status" value="1"/>
</dbReference>
<dbReference type="Gene3D" id="3.40.50.1110">
    <property type="entry name" value="SGNH hydrolase"/>
    <property type="match status" value="1"/>
</dbReference>
<keyword evidence="2" id="KW-0326">Glycosidase</keyword>
<name>A0ABU7RJM1_9BACT</name>
<dbReference type="InterPro" id="IPR008979">
    <property type="entry name" value="Galactose-bd-like_sf"/>
</dbReference>
<dbReference type="EMBL" id="JAZGLY010000009">
    <property type="protein sequence ID" value="MEE6188212.1"/>
    <property type="molecule type" value="Genomic_DNA"/>
</dbReference>
<evidence type="ECO:0000256" key="2">
    <source>
        <dbReference type="ARBA" id="ARBA00023295"/>
    </source>
</evidence>
<accession>A0ABU7RJM1</accession>
<dbReference type="PANTHER" id="PTHR22901:SF0">
    <property type="entry name" value="SIALATE O-ACETYLESTERASE"/>
    <property type="match status" value="1"/>
</dbReference>
<protein>
    <submittedName>
        <fullName evidence="5">Sialate O-acetylesterase</fullName>
    </submittedName>
</protein>
<dbReference type="Pfam" id="PF03629">
    <property type="entry name" value="SASA"/>
    <property type="match status" value="2"/>
</dbReference>
<dbReference type="InterPro" id="IPR025300">
    <property type="entry name" value="BetaGal_jelly_roll_dom"/>
</dbReference>
<proteinExistence type="predicted"/>
<feature type="domain" description="Beta-galactosidase jelly roll" evidence="4">
    <location>
        <begin position="251"/>
        <end position="353"/>
    </location>
</feature>